<dbReference type="RefSeq" id="WP_083186364.1">
    <property type="nucleotide sequence ID" value="NZ_CBCRZR010000055.1"/>
</dbReference>
<proteinExistence type="predicted"/>
<name>A0A1X0MRZ1_9PSED</name>
<organism evidence="1 2">
    <name type="scientific">Pseudomonas floridensis</name>
    <dbReference type="NCBI Taxonomy" id="1958950"/>
    <lineage>
        <taxon>Bacteria</taxon>
        <taxon>Pseudomonadati</taxon>
        <taxon>Pseudomonadota</taxon>
        <taxon>Gammaproteobacteria</taxon>
        <taxon>Pseudomonadales</taxon>
        <taxon>Pseudomonadaceae</taxon>
        <taxon>Pseudomonas</taxon>
    </lineage>
</organism>
<dbReference type="Proteomes" id="UP000192815">
    <property type="component" value="Unassembled WGS sequence"/>
</dbReference>
<gene>
    <name evidence="1" type="ORF">BZK31_27700</name>
</gene>
<dbReference type="EMBL" id="MUIO01000176">
    <property type="protein sequence ID" value="ORC51201.1"/>
    <property type="molecule type" value="Genomic_DNA"/>
</dbReference>
<accession>A0A1X0MRZ1</accession>
<protein>
    <recommendedName>
        <fullName evidence="3">Filamentous hemagglutinin</fullName>
    </recommendedName>
</protein>
<keyword evidence="2" id="KW-1185">Reference proteome</keyword>
<dbReference type="OrthoDB" id="6455404at2"/>
<comment type="caution">
    <text evidence="1">The sequence shown here is derived from an EMBL/GenBank/DDBJ whole genome shotgun (WGS) entry which is preliminary data.</text>
</comment>
<sequence length="121" mass="12681">MYPKLKDQLIQENLSNIAAQDSRLAAAVNGSGTKNPNFSIGQGTSSEANQLGKAWVGDGATKTSDGLGLISADGTRVYRPPTPKDSSFATTGVQANFETYNINPVTGQRVKVSNGHLNVAD</sequence>
<evidence type="ECO:0000313" key="2">
    <source>
        <dbReference type="Proteomes" id="UP000192815"/>
    </source>
</evidence>
<reference evidence="2" key="1">
    <citation type="submission" date="2017-02" db="EMBL/GenBank/DDBJ databases">
        <title>Pseudomonas floridae sp. nov., a novel pathogenic bacterial species isolated from tomato.</title>
        <authorList>
            <person name="Timilsina S."/>
            <person name="Vallad G.E."/>
            <person name="Jones J.B."/>
        </authorList>
    </citation>
    <scope>NUCLEOTIDE SEQUENCE [LARGE SCALE GENOMIC DNA]</scope>
    <source>
        <strain evidence="2">GEV388</strain>
    </source>
</reference>
<dbReference type="STRING" id="1958950.BZK31_27700"/>
<evidence type="ECO:0008006" key="3">
    <source>
        <dbReference type="Google" id="ProtNLM"/>
    </source>
</evidence>
<dbReference type="AlphaFoldDB" id="A0A1X0MRZ1"/>
<evidence type="ECO:0000313" key="1">
    <source>
        <dbReference type="EMBL" id="ORC51201.1"/>
    </source>
</evidence>